<dbReference type="InterPro" id="IPR029787">
    <property type="entry name" value="Nucleotide_cyclase"/>
</dbReference>
<dbReference type="NCBIfam" id="TIGR00229">
    <property type="entry name" value="sensory_box"/>
    <property type="match status" value="3"/>
</dbReference>
<dbReference type="InterPro" id="IPR000160">
    <property type="entry name" value="GGDEF_dom"/>
</dbReference>
<dbReference type="EMBL" id="CP000089">
    <property type="protein sequence ID" value="AAZ48352.1"/>
    <property type="molecule type" value="Genomic_DNA"/>
</dbReference>
<dbReference type="eggNOG" id="COG3829">
    <property type="taxonomic scope" value="Bacteria"/>
</dbReference>
<dbReference type="SMART" id="SM00091">
    <property type="entry name" value="PAS"/>
    <property type="match status" value="3"/>
</dbReference>
<dbReference type="InterPro" id="IPR001610">
    <property type="entry name" value="PAC"/>
</dbReference>
<dbReference type="Gene3D" id="3.30.70.270">
    <property type="match status" value="1"/>
</dbReference>
<dbReference type="InterPro" id="IPR013656">
    <property type="entry name" value="PAS_4"/>
</dbReference>
<feature type="domain" description="PAC" evidence="2">
    <location>
        <begin position="90"/>
        <end position="142"/>
    </location>
</feature>
<dbReference type="SMART" id="SM00267">
    <property type="entry name" value="GGDEF"/>
    <property type="match status" value="1"/>
</dbReference>
<dbReference type="STRING" id="159087.Daro_3623"/>
<dbReference type="SUPFAM" id="SSF55073">
    <property type="entry name" value="Nucleotide cyclase"/>
    <property type="match status" value="1"/>
</dbReference>
<dbReference type="eggNOG" id="COG2199">
    <property type="taxonomic scope" value="Bacteria"/>
</dbReference>
<dbReference type="PANTHER" id="PTHR44757">
    <property type="entry name" value="DIGUANYLATE CYCLASE DGCP"/>
    <property type="match status" value="1"/>
</dbReference>
<dbReference type="KEGG" id="dar:Daro_3623"/>
<reference evidence="4" key="1">
    <citation type="submission" date="2005-08" db="EMBL/GenBank/DDBJ databases">
        <title>Complete sequence of Dechloromonas aromatica RCB.</title>
        <authorList>
            <person name="Salinero K.K."/>
            <person name="Copeland A."/>
            <person name="Lucas S."/>
            <person name="Lapidus A."/>
            <person name="Barry K."/>
            <person name="Detter J.C."/>
            <person name="Glavina T."/>
            <person name="Hammon N."/>
            <person name="Israni S."/>
            <person name="Pitluck S."/>
            <person name="Di Bartolo G."/>
            <person name="Trong S."/>
            <person name="Schmutz J."/>
            <person name="Larimer F."/>
            <person name="Land M."/>
            <person name="Ivanova N."/>
            <person name="Richardson P."/>
        </authorList>
    </citation>
    <scope>NUCLEOTIDE SEQUENCE</scope>
    <source>
        <strain evidence="4">RCB</strain>
    </source>
</reference>
<dbReference type="PROSITE" id="PS50887">
    <property type="entry name" value="GGDEF"/>
    <property type="match status" value="1"/>
</dbReference>
<feature type="domain" description="PAS" evidence="1">
    <location>
        <begin position="143"/>
        <end position="213"/>
    </location>
</feature>
<dbReference type="Pfam" id="PF08448">
    <property type="entry name" value="PAS_4"/>
    <property type="match status" value="2"/>
</dbReference>
<dbReference type="InterPro" id="IPR035965">
    <property type="entry name" value="PAS-like_dom_sf"/>
</dbReference>
<dbReference type="InterPro" id="IPR052155">
    <property type="entry name" value="Biofilm_reg_signaling"/>
</dbReference>
<dbReference type="GO" id="GO:0003824">
    <property type="term" value="F:catalytic activity"/>
    <property type="evidence" value="ECO:0007669"/>
    <property type="project" value="UniProtKB-ARBA"/>
</dbReference>
<dbReference type="NCBIfam" id="TIGR00254">
    <property type="entry name" value="GGDEF"/>
    <property type="match status" value="1"/>
</dbReference>
<dbReference type="Pfam" id="PF13188">
    <property type="entry name" value="PAS_8"/>
    <property type="match status" value="1"/>
</dbReference>
<feature type="domain" description="PAS" evidence="1">
    <location>
        <begin position="268"/>
        <end position="306"/>
    </location>
</feature>
<dbReference type="Pfam" id="PF00990">
    <property type="entry name" value="GGDEF"/>
    <property type="match status" value="1"/>
</dbReference>
<dbReference type="PANTHER" id="PTHR44757:SF2">
    <property type="entry name" value="BIOFILM ARCHITECTURE MAINTENANCE PROTEIN MBAA"/>
    <property type="match status" value="1"/>
</dbReference>
<evidence type="ECO:0000313" key="4">
    <source>
        <dbReference type="EMBL" id="AAZ48352.1"/>
    </source>
</evidence>
<protein>
    <submittedName>
        <fullName evidence="4">Diguanylate cyclase with PAS/PAC sensor</fullName>
    </submittedName>
</protein>
<dbReference type="PROSITE" id="PS50112">
    <property type="entry name" value="PAS"/>
    <property type="match status" value="3"/>
</dbReference>
<proteinExistence type="predicted"/>
<name>Q479X9_DECAR</name>
<feature type="domain" description="PAS" evidence="1">
    <location>
        <begin position="16"/>
        <end position="86"/>
    </location>
</feature>
<gene>
    <name evidence="4" type="ordered locus">Daro_3623</name>
</gene>
<dbReference type="CDD" id="cd00130">
    <property type="entry name" value="PAS"/>
    <property type="match status" value="3"/>
</dbReference>
<dbReference type="SUPFAM" id="SSF55785">
    <property type="entry name" value="PYP-like sensor domain (PAS domain)"/>
    <property type="match status" value="3"/>
</dbReference>
<organism evidence="4">
    <name type="scientific">Dechloromonas aromatica (strain RCB)</name>
    <dbReference type="NCBI Taxonomy" id="159087"/>
    <lineage>
        <taxon>Bacteria</taxon>
        <taxon>Pseudomonadati</taxon>
        <taxon>Pseudomonadota</taxon>
        <taxon>Betaproteobacteria</taxon>
        <taxon>Rhodocyclales</taxon>
        <taxon>Azonexaceae</taxon>
        <taxon>Dechloromonas</taxon>
    </lineage>
</organism>
<dbReference type="PROSITE" id="PS50113">
    <property type="entry name" value="PAC"/>
    <property type="match status" value="2"/>
</dbReference>
<dbReference type="FunFam" id="3.30.70.270:FF:000001">
    <property type="entry name" value="Diguanylate cyclase domain protein"/>
    <property type="match status" value="1"/>
</dbReference>
<dbReference type="OrthoDB" id="8929028at2"/>
<feature type="domain" description="PAC" evidence="2">
    <location>
        <begin position="347"/>
        <end position="398"/>
    </location>
</feature>
<dbReference type="Gene3D" id="3.30.450.20">
    <property type="entry name" value="PAS domain"/>
    <property type="match status" value="3"/>
</dbReference>
<dbReference type="AlphaFoldDB" id="Q479X9"/>
<evidence type="ECO:0000259" key="3">
    <source>
        <dbReference type="PROSITE" id="PS50887"/>
    </source>
</evidence>
<sequence>MQAVGFLHTDSLSEGDLNLLQTVIDSLGASIYTKDLSGRYTFANQAFCEMVGAAREDVVGHSLDDLFAPSTAAQLKQDDLRVLTTGQTIEQKEIRVSRRGGEKHACLTVKRPLYNPQGKIIGLSGVSIDITSNQNFEALLSDSRQFLDMLLSNVDGHFYIKGHDRRYLFVSPKVAEQFQRSPEQIVGHTDDELLPEEEARRVKEFDDQVFETGERQAGEEYLSGSTGKLRYFWSIKQLLRRADHPDCLIGLSIDITELKETQRAVASSETRFRTLFEGSRDAVLLLDQKAGIIDCNQAAIELLGLTSKADCLGHTPADFSPPTQACGTPSTELAATHIAIIKTEKQHRFDWLIQRPDDGPALAVEVSANIVDLDGEAVILATVRDLTERMKYEGTIHQLAYYDALTDLPNRRLFFDHLAKALALSQRSGNYGAVIYLDLDNFKPVNDQYGHIAGDLLLQEAARRLAGCVRDHDTVARLGGDEFVVLLVNVAPTPDEALKQAKHVAERIRDDLAKTYSLAFDTEEEMGKTVEHQCSASLGMTLFPPCGESGEAILRRADNAMYQAKAAGRNQIKLDAGYGKSAH</sequence>
<dbReference type="SMART" id="SM00086">
    <property type="entry name" value="PAC"/>
    <property type="match status" value="3"/>
</dbReference>
<dbReference type="InterPro" id="IPR000014">
    <property type="entry name" value="PAS"/>
</dbReference>
<dbReference type="CDD" id="cd01949">
    <property type="entry name" value="GGDEF"/>
    <property type="match status" value="1"/>
</dbReference>
<evidence type="ECO:0000259" key="2">
    <source>
        <dbReference type="PROSITE" id="PS50113"/>
    </source>
</evidence>
<feature type="domain" description="GGDEF" evidence="3">
    <location>
        <begin position="430"/>
        <end position="577"/>
    </location>
</feature>
<dbReference type="InterPro" id="IPR043128">
    <property type="entry name" value="Rev_trsase/Diguanyl_cyclase"/>
</dbReference>
<evidence type="ECO:0000259" key="1">
    <source>
        <dbReference type="PROSITE" id="PS50112"/>
    </source>
</evidence>
<dbReference type="HOGENOM" id="CLU_000445_11_4_4"/>
<accession>Q479X9</accession>
<dbReference type="InterPro" id="IPR000700">
    <property type="entry name" value="PAS-assoc_C"/>
</dbReference>